<dbReference type="NCBIfam" id="TIGR00369">
    <property type="entry name" value="unchar_dom_1"/>
    <property type="match status" value="1"/>
</dbReference>
<dbReference type="PANTHER" id="PTHR21660:SF47">
    <property type="entry name" value="F19P19.27 PROTEIN"/>
    <property type="match status" value="1"/>
</dbReference>
<evidence type="ECO:0000256" key="2">
    <source>
        <dbReference type="ARBA" id="ARBA00022801"/>
    </source>
</evidence>
<dbReference type="InterPro" id="IPR029069">
    <property type="entry name" value="HotDog_dom_sf"/>
</dbReference>
<dbReference type="SUPFAM" id="SSF54637">
    <property type="entry name" value="Thioesterase/thiol ester dehydrase-isomerase"/>
    <property type="match status" value="1"/>
</dbReference>
<dbReference type="PANTHER" id="PTHR21660">
    <property type="entry name" value="THIOESTERASE SUPERFAMILY MEMBER-RELATED"/>
    <property type="match status" value="1"/>
</dbReference>
<comment type="similarity">
    <text evidence="1">Belongs to the thioesterase PaaI family.</text>
</comment>
<sequence>MNLESAKNYLEKTSSGASANDIDSMPFKFFEPMIMSGLKVDLIERGRLLCSMIVPQRLLNVANSLHGGATAALVDVVGSAVIMTVDRATTTGVSVEINVSYLDAAFVGDEIEIEAKALRVGKAVAVVTVEFRNKKTGKIIAQGRHTKYLAVCTLLEVKIRWAEGESSFRWALFLSKPVEKTTHVSLTPGVISGPSFSFCCPPLGSLIMSLEDSDNLDIPDVDLIDPALEAAVLPKFDMHLYQSSLTDTHVKWHHDSSVRDPFPKSGKFSESDVERLREFVITLHKPAPSLLYATGLSHAWKYAGHVPILKDSKGKGDTFISSYNGRVFTYAQFPGFQGGFQDTPAARHCSSDPYSFCTLPRGLLLLPFFFFLVTMVSAL</sequence>
<evidence type="ECO:0000313" key="5">
    <source>
        <dbReference type="Proteomes" id="UP001151760"/>
    </source>
</evidence>
<dbReference type="InterPro" id="IPR039298">
    <property type="entry name" value="ACOT13"/>
</dbReference>
<keyword evidence="5" id="KW-1185">Reference proteome</keyword>
<evidence type="ECO:0000256" key="1">
    <source>
        <dbReference type="ARBA" id="ARBA00008324"/>
    </source>
</evidence>
<evidence type="ECO:0000313" key="4">
    <source>
        <dbReference type="EMBL" id="GJS77907.1"/>
    </source>
</evidence>
<dbReference type="InterPro" id="IPR006683">
    <property type="entry name" value="Thioestr_dom"/>
</dbReference>
<proteinExistence type="inferred from homology"/>
<dbReference type="Pfam" id="PF03061">
    <property type="entry name" value="4HBT"/>
    <property type="match status" value="1"/>
</dbReference>
<reference evidence="4" key="1">
    <citation type="journal article" date="2022" name="Int. J. Mol. Sci.">
        <title>Draft Genome of Tanacetum Coccineum: Genomic Comparison of Closely Related Tanacetum-Family Plants.</title>
        <authorList>
            <person name="Yamashiro T."/>
            <person name="Shiraishi A."/>
            <person name="Nakayama K."/>
            <person name="Satake H."/>
        </authorList>
    </citation>
    <scope>NUCLEOTIDE SEQUENCE</scope>
</reference>
<dbReference type="Proteomes" id="UP001151760">
    <property type="component" value="Unassembled WGS sequence"/>
</dbReference>
<dbReference type="Gene3D" id="3.10.129.10">
    <property type="entry name" value="Hotdog Thioesterase"/>
    <property type="match status" value="1"/>
</dbReference>
<organism evidence="4 5">
    <name type="scientific">Tanacetum coccineum</name>
    <dbReference type="NCBI Taxonomy" id="301880"/>
    <lineage>
        <taxon>Eukaryota</taxon>
        <taxon>Viridiplantae</taxon>
        <taxon>Streptophyta</taxon>
        <taxon>Embryophyta</taxon>
        <taxon>Tracheophyta</taxon>
        <taxon>Spermatophyta</taxon>
        <taxon>Magnoliopsida</taxon>
        <taxon>eudicotyledons</taxon>
        <taxon>Gunneridae</taxon>
        <taxon>Pentapetalae</taxon>
        <taxon>asterids</taxon>
        <taxon>campanulids</taxon>
        <taxon>Asterales</taxon>
        <taxon>Asteraceae</taxon>
        <taxon>Asteroideae</taxon>
        <taxon>Anthemideae</taxon>
        <taxon>Anthemidinae</taxon>
        <taxon>Tanacetum</taxon>
    </lineage>
</organism>
<reference evidence="4" key="2">
    <citation type="submission" date="2022-01" db="EMBL/GenBank/DDBJ databases">
        <authorList>
            <person name="Yamashiro T."/>
            <person name="Shiraishi A."/>
            <person name="Satake H."/>
            <person name="Nakayama K."/>
        </authorList>
    </citation>
    <scope>NUCLEOTIDE SEQUENCE</scope>
</reference>
<gene>
    <name evidence="4" type="ORF">Tco_0727788</name>
</gene>
<name>A0ABQ4YLX2_9ASTR</name>
<feature type="domain" description="Thioesterase" evidence="3">
    <location>
        <begin position="64"/>
        <end position="138"/>
    </location>
</feature>
<evidence type="ECO:0000259" key="3">
    <source>
        <dbReference type="Pfam" id="PF03061"/>
    </source>
</evidence>
<dbReference type="CDD" id="cd03443">
    <property type="entry name" value="PaaI_thioesterase"/>
    <property type="match status" value="1"/>
</dbReference>
<dbReference type="InterPro" id="IPR003736">
    <property type="entry name" value="PAAI_dom"/>
</dbReference>
<comment type="caution">
    <text evidence="4">The sequence shown here is derived from an EMBL/GenBank/DDBJ whole genome shotgun (WGS) entry which is preliminary data.</text>
</comment>
<protein>
    <submittedName>
        <fullName evidence="4">Acyl-coenzyme A thioesterase 13</fullName>
    </submittedName>
</protein>
<accession>A0ABQ4YLX2</accession>
<dbReference type="EMBL" id="BQNB010010484">
    <property type="protein sequence ID" value="GJS77907.1"/>
    <property type="molecule type" value="Genomic_DNA"/>
</dbReference>
<keyword evidence="2" id="KW-0378">Hydrolase</keyword>